<protein>
    <submittedName>
        <fullName evidence="1">Uncharacterized protein</fullName>
    </submittedName>
</protein>
<dbReference type="AlphaFoldDB" id="A0A9W6BVS2"/>
<evidence type="ECO:0000313" key="2">
    <source>
        <dbReference type="Proteomes" id="UP001165080"/>
    </source>
</evidence>
<name>A0A9W6BVS2_9CHLO</name>
<comment type="caution">
    <text evidence="1">The sequence shown here is derived from an EMBL/GenBank/DDBJ whole genome shotgun (WGS) entry which is preliminary data.</text>
</comment>
<dbReference type="Proteomes" id="UP001165080">
    <property type="component" value="Unassembled WGS sequence"/>
</dbReference>
<keyword evidence="2" id="KW-1185">Reference proteome</keyword>
<evidence type="ECO:0000313" key="1">
    <source>
        <dbReference type="EMBL" id="GLC58416.1"/>
    </source>
</evidence>
<reference evidence="1 2" key="1">
    <citation type="journal article" date="2023" name="Commun. Biol.">
        <title>Reorganization of the ancestral sex-determining regions during the evolution of trioecy in Pleodorina starrii.</title>
        <authorList>
            <person name="Takahashi K."/>
            <person name="Suzuki S."/>
            <person name="Kawai-Toyooka H."/>
            <person name="Yamamoto K."/>
            <person name="Hamaji T."/>
            <person name="Ootsuki R."/>
            <person name="Yamaguchi H."/>
            <person name="Kawachi M."/>
            <person name="Higashiyama T."/>
            <person name="Nozaki H."/>
        </authorList>
    </citation>
    <scope>NUCLEOTIDE SEQUENCE [LARGE SCALE GENOMIC DNA]</scope>
    <source>
        <strain evidence="1 2">NIES-4479</strain>
    </source>
</reference>
<accession>A0A9W6BVS2</accession>
<sequence>MEHVEEAWEEIRRAADSVVERFGQTADAAEGLMEEAKEAGDEVRSGGVCICACLVWSEFPPLLSARRFVYRPVHSHWANTDNHIPLPGRSQGTAGQSIV</sequence>
<proteinExistence type="predicted"/>
<dbReference type="EMBL" id="BRXU01000022">
    <property type="protein sequence ID" value="GLC58416.1"/>
    <property type="molecule type" value="Genomic_DNA"/>
</dbReference>
<gene>
    <name evidence="1" type="primary">PLEST011011</name>
    <name evidence="1" type="ORF">PLESTB_001356400</name>
</gene>
<organism evidence="1 2">
    <name type="scientific">Pleodorina starrii</name>
    <dbReference type="NCBI Taxonomy" id="330485"/>
    <lineage>
        <taxon>Eukaryota</taxon>
        <taxon>Viridiplantae</taxon>
        <taxon>Chlorophyta</taxon>
        <taxon>core chlorophytes</taxon>
        <taxon>Chlorophyceae</taxon>
        <taxon>CS clade</taxon>
        <taxon>Chlamydomonadales</taxon>
        <taxon>Volvocaceae</taxon>
        <taxon>Pleodorina</taxon>
    </lineage>
</organism>